<keyword evidence="9" id="KW-1185">Reference proteome</keyword>
<comment type="caution">
    <text evidence="8">The sequence shown here is derived from an EMBL/GenBank/DDBJ whole genome shotgun (WGS) entry which is preliminary data.</text>
</comment>
<comment type="similarity">
    <text evidence="2">Belongs to the SusD family.</text>
</comment>
<keyword evidence="4" id="KW-0472">Membrane</keyword>
<evidence type="ECO:0000256" key="2">
    <source>
        <dbReference type="ARBA" id="ARBA00006275"/>
    </source>
</evidence>
<reference evidence="8 9" key="1">
    <citation type="submission" date="2024-04" db="EMBL/GenBank/DDBJ databases">
        <title>WGS of bacteria from Torrens River.</title>
        <authorList>
            <person name="Wyrsch E.R."/>
            <person name="Drigo B."/>
        </authorList>
    </citation>
    <scope>NUCLEOTIDE SEQUENCE [LARGE SCALE GENOMIC DNA]</scope>
    <source>
        <strain evidence="8 9">TWI391</strain>
    </source>
</reference>
<dbReference type="InterPro" id="IPR033985">
    <property type="entry name" value="SusD-like_N"/>
</dbReference>
<dbReference type="RefSeq" id="WP_346580634.1">
    <property type="nucleotide sequence ID" value="NZ_JBDJLH010000001.1"/>
</dbReference>
<feature type="domain" description="RagB/SusD" evidence="6">
    <location>
        <begin position="342"/>
        <end position="420"/>
    </location>
</feature>
<dbReference type="InterPro" id="IPR011990">
    <property type="entry name" value="TPR-like_helical_dom_sf"/>
</dbReference>
<dbReference type="SUPFAM" id="SSF48452">
    <property type="entry name" value="TPR-like"/>
    <property type="match status" value="1"/>
</dbReference>
<dbReference type="Gene3D" id="1.25.40.390">
    <property type="match status" value="1"/>
</dbReference>
<dbReference type="Proteomes" id="UP001409291">
    <property type="component" value="Unassembled WGS sequence"/>
</dbReference>
<comment type="subcellular location">
    <subcellularLocation>
        <location evidence="1">Cell outer membrane</location>
    </subcellularLocation>
</comment>
<evidence type="ECO:0000313" key="9">
    <source>
        <dbReference type="Proteomes" id="UP001409291"/>
    </source>
</evidence>
<dbReference type="EMBL" id="JBDJNQ010000001">
    <property type="protein sequence ID" value="MEN5376351.1"/>
    <property type="molecule type" value="Genomic_DNA"/>
</dbReference>
<organism evidence="8 9">
    <name type="scientific">Sphingobacterium kitahiroshimense</name>
    <dbReference type="NCBI Taxonomy" id="470446"/>
    <lineage>
        <taxon>Bacteria</taxon>
        <taxon>Pseudomonadati</taxon>
        <taxon>Bacteroidota</taxon>
        <taxon>Sphingobacteriia</taxon>
        <taxon>Sphingobacteriales</taxon>
        <taxon>Sphingobacteriaceae</taxon>
        <taxon>Sphingobacterium</taxon>
    </lineage>
</organism>
<accession>A0ABV0BNP9</accession>
<evidence type="ECO:0000256" key="3">
    <source>
        <dbReference type="ARBA" id="ARBA00022729"/>
    </source>
</evidence>
<evidence type="ECO:0000256" key="1">
    <source>
        <dbReference type="ARBA" id="ARBA00004442"/>
    </source>
</evidence>
<keyword evidence="5" id="KW-0998">Cell outer membrane</keyword>
<protein>
    <submittedName>
        <fullName evidence="8">RagB/SusD family nutrient uptake outer membrane protein</fullName>
    </submittedName>
</protein>
<dbReference type="InterPro" id="IPR012944">
    <property type="entry name" value="SusD_RagB_dom"/>
</dbReference>
<evidence type="ECO:0000313" key="8">
    <source>
        <dbReference type="EMBL" id="MEN5376351.1"/>
    </source>
</evidence>
<evidence type="ECO:0000259" key="6">
    <source>
        <dbReference type="Pfam" id="PF07980"/>
    </source>
</evidence>
<evidence type="ECO:0000259" key="7">
    <source>
        <dbReference type="Pfam" id="PF14322"/>
    </source>
</evidence>
<proteinExistence type="inferred from homology"/>
<feature type="domain" description="SusD-like N-terminal" evidence="7">
    <location>
        <begin position="44"/>
        <end position="225"/>
    </location>
</feature>
<keyword evidence="3" id="KW-0732">Signal</keyword>
<dbReference type="Pfam" id="PF07980">
    <property type="entry name" value="SusD_RagB"/>
    <property type="match status" value="1"/>
</dbReference>
<dbReference type="Pfam" id="PF14322">
    <property type="entry name" value="SusD-like_3"/>
    <property type="match status" value="1"/>
</dbReference>
<evidence type="ECO:0000256" key="5">
    <source>
        <dbReference type="ARBA" id="ARBA00023237"/>
    </source>
</evidence>
<dbReference type="PROSITE" id="PS51257">
    <property type="entry name" value="PROKAR_LIPOPROTEIN"/>
    <property type="match status" value="1"/>
</dbReference>
<gene>
    <name evidence="8" type="ORF">ABE541_03670</name>
</gene>
<evidence type="ECO:0000256" key="4">
    <source>
        <dbReference type="ARBA" id="ARBA00023136"/>
    </source>
</evidence>
<name>A0ABV0BNP9_9SPHI</name>
<sequence>MKILKKILVAVILFMVVFTIISCDKYLAIQSNDAQIVPKDLESLQKLLDNSGKMNMGIAAYGEVSADDYFIQQSTYDILTDWNKKSYIWQNDQAVFDNDWARGYAPVYICNLVLDQLKNIEPKPEEQVSRDQVLGSALFYRANQSLSLLWTYAKVYSPTAGTDPGIVLRNTSNFNEKSQRSSVKEGYDKVIHDLRSAADLLPDQATHVLRPSKAAAYGVLARTYLSMAKYDSAYYFADKVLAINNELLDFNDPAEVDLFNNFPFTRFHKEIIAHFQMTYMPIFDNYSNIQVDTFLYASYSSNDLRKQAYFMPGFSAYVSVKGNYSGAVAFGAPLFGGLATDEFYLIRSECLARSGKLAEAQADLNKLLMRRYKTGTFEPYELTGQQAVLQLILKERRKELFMRGLRWIDIKRLNLEGENIALKRKISGSEYNLLPNANRFALPLPIDIIRETGMQQNPI</sequence>